<dbReference type="PROSITE" id="PS51186">
    <property type="entry name" value="GNAT"/>
    <property type="match status" value="1"/>
</dbReference>
<proteinExistence type="predicted"/>
<evidence type="ECO:0000256" key="2">
    <source>
        <dbReference type="ARBA" id="ARBA00023315"/>
    </source>
</evidence>
<keyword evidence="5" id="KW-1185">Reference proteome</keyword>
<dbReference type="InterPro" id="IPR016181">
    <property type="entry name" value="Acyl_CoA_acyltransferase"/>
</dbReference>
<sequence>MVSVQKTANKQDLETVFNIRQKVFVEEQNVSPEEEYDEFEETAAHYLASYNGEPAGVARWRETENGVKLERFAVLENFRNKEVGGHILKRVLQDVKAAHPDKTVYLHAQLKAIPFYERHGFQKVGEQFSECDIEHFKMVLQA</sequence>
<organism evidence="4 5">
    <name type="scientific">Adhaeribacter terreus</name>
    <dbReference type="NCBI Taxonomy" id="529703"/>
    <lineage>
        <taxon>Bacteria</taxon>
        <taxon>Pseudomonadati</taxon>
        <taxon>Bacteroidota</taxon>
        <taxon>Cytophagia</taxon>
        <taxon>Cytophagales</taxon>
        <taxon>Hymenobacteraceae</taxon>
        <taxon>Adhaeribacter</taxon>
    </lineage>
</organism>
<evidence type="ECO:0000259" key="3">
    <source>
        <dbReference type="PROSITE" id="PS51186"/>
    </source>
</evidence>
<evidence type="ECO:0000313" key="5">
    <source>
        <dbReference type="Proteomes" id="UP001596161"/>
    </source>
</evidence>
<dbReference type="Pfam" id="PF13673">
    <property type="entry name" value="Acetyltransf_10"/>
    <property type="match status" value="1"/>
</dbReference>
<dbReference type="EMBL" id="JBHSKT010000002">
    <property type="protein sequence ID" value="MFC5269576.1"/>
    <property type="molecule type" value="Genomic_DNA"/>
</dbReference>
<dbReference type="InterPro" id="IPR000182">
    <property type="entry name" value="GNAT_dom"/>
</dbReference>
<evidence type="ECO:0000256" key="1">
    <source>
        <dbReference type="ARBA" id="ARBA00022679"/>
    </source>
</evidence>
<reference evidence="5" key="1">
    <citation type="journal article" date="2019" name="Int. J. Syst. Evol. Microbiol.">
        <title>The Global Catalogue of Microorganisms (GCM) 10K type strain sequencing project: providing services to taxonomists for standard genome sequencing and annotation.</title>
        <authorList>
            <consortium name="The Broad Institute Genomics Platform"/>
            <consortium name="The Broad Institute Genome Sequencing Center for Infectious Disease"/>
            <person name="Wu L."/>
            <person name="Ma J."/>
        </authorList>
    </citation>
    <scope>NUCLEOTIDE SEQUENCE [LARGE SCALE GENOMIC DNA]</scope>
    <source>
        <strain evidence="5">KACC 12602</strain>
    </source>
</reference>
<dbReference type="InterPro" id="IPR051635">
    <property type="entry name" value="SNAT-like"/>
</dbReference>
<gene>
    <name evidence="4" type="ORF">ACFPIB_03075</name>
</gene>
<keyword evidence="2" id="KW-0012">Acyltransferase</keyword>
<evidence type="ECO:0000313" key="4">
    <source>
        <dbReference type="EMBL" id="MFC5269576.1"/>
    </source>
</evidence>
<name>A0ABW0E7N1_9BACT</name>
<comment type="caution">
    <text evidence="4">The sequence shown here is derived from an EMBL/GenBank/DDBJ whole genome shotgun (WGS) entry which is preliminary data.</text>
</comment>
<dbReference type="PANTHER" id="PTHR10908:SF0">
    <property type="entry name" value="SEROTONIN N-ACETYLTRANSFERASE"/>
    <property type="match status" value="1"/>
</dbReference>
<dbReference type="SUPFAM" id="SSF55729">
    <property type="entry name" value="Acyl-CoA N-acyltransferases (Nat)"/>
    <property type="match status" value="1"/>
</dbReference>
<dbReference type="Proteomes" id="UP001596161">
    <property type="component" value="Unassembled WGS sequence"/>
</dbReference>
<feature type="domain" description="N-acetyltransferase" evidence="3">
    <location>
        <begin position="3"/>
        <end position="142"/>
    </location>
</feature>
<accession>A0ABW0E7N1</accession>
<dbReference type="RefSeq" id="WP_378015957.1">
    <property type="nucleotide sequence ID" value="NZ_JBHSKT010000002.1"/>
</dbReference>
<dbReference type="PANTHER" id="PTHR10908">
    <property type="entry name" value="SEROTONIN N-ACETYLTRANSFERASE"/>
    <property type="match status" value="1"/>
</dbReference>
<dbReference type="Gene3D" id="3.40.630.30">
    <property type="match status" value="1"/>
</dbReference>
<keyword evidence="1" id="KW-0808">Transferase</keyword>
<dbReference type="CDD" id="cd04301">
    <property type="entry name" value="NAT_SF"/>
    <property type="match status" value="1"/>
</dbReference>
<protein>
    <submittedName>
        <fullName evidence="4">GNAT family N-acetyltransferase</fullName>
    </submittedName>
</protein>